<evidence type="ECO:0000313" key="2">
    <source>
        <dbReference type="Proteomes" id="UP000305222"/>
    </source>
</evidence>
<comment type="caution">
    <text evidence="1">The sequence shown here is derived from an EMBL/GenBank/DDBJ whole genome shotgun (WGS) entry which is preliminary data.</text>
</comment>
<dbReference type="SUPFAM" id="SSF55729">
    <property type="entry name" value="Acyl-CoA N-acyltransferases (Nat)"/>
    <property type="match status" value="1"/>
</dbReference>
<dbReference type="InterPro" id="IPR016181">
    <property type="entry name" value="Acyl_CoA_acyltransferase"/>
</dbReference>
<dbReference type="AlphaFoldDB" id="A0A4U2ZVL9"/>
<accession>A0A4U2ZVL9</accession>
<gene>
    <name evidence="1" type="ORF">FC699_36940</name>
</gene>
<proteinExistence type="predicted"/>
<evidence type="ECO:0000313" key="1">
    <source>
        <dbReference type="EMBL" id="TKI78702.1"/>
    </source>
</evidence>
<dbReference type="EMBL" id="SZON01003798">
    <property type="protein sequence ID" value="TKI78702.1"/>
    <property type="molecule type" value="Genomic_DNA"/>
</dbReference>
<name>A0A4U2ZVL9_9BACI</name>
<organism evidence="1 2">
    <name type="scientific">Bacillus wiedmannii</name>
    <dbReference type="NCBI Taxonomy" id="1890302"/>
    <lineage>
        <taxon>Bacteria</taxon>
        <taxon>Bacillati</taxon>
        <taxon>Bacillota</taxon>
        <taxon>Bacilli</taxon>
        <taxon>Bacillales</taxon>
        <taxon>Bacillaceae</taxon>
        <taxon>Bacillus</taxon>
        <taxon>Bacillus cereus group</taxon>
    </lineage>
</organism>
<dbReference type="Gene3D" id="3.40.630.30">
    <property type="match status" value="1"/>
</dbReference>
<sequence length="61" mass="6817">MLFLKPNKIGKGYGKAIINSLIKDFDITTVDVNKDNKNATKFYINNGFFIVSETETDASGR</sequence>
<dbReference type="Proteomes" id="UP000305222">
    <property type="component" value="Unassembled WGS sequence"/>
</dbReference>
<reference evidence="1 2" key="1">
    <citation type="journal article" date="2019" name="Environ. Microbiol.">
        <title>An active ?-lactamase is a part of an orchestrated cell wall stress resistance network of Bacillus subtilis and related rhizosphere species.</title>
        <authorList>
            <person name="Bucher T."/>
            <person name="Keren-Paz A."/>
            <person name="Hausser J."/>
            <person name="Olender T."/>
            <person name="Cytryn E."/>
            <person name="Kolodkin-Gal I."/>
        </authorList>
    </citation>
    <scope>NUCLEOTIDE SEQUENCE [LARGE SCALE GENOMIC DNA]</scope>
    <source>
        <strain evidence="1 2">I5</strain>
    </source>
</reference>
<protein>
    <submittedName>
        <fullName evidence="1">GNAT family N-acetyltransferase</fullName>
    </submittedName>
</protein>
<dbReference type="GO" id="GO:0016740">
    <property type="term" value="F:transferase activity"/>
    <property type="evidence" value="ECO:0007669"/>
    <property type="project" value="UniProtKB-KW"/>
</dbReference>
<keyword evidence="1" id="KW-0808">Transferase</keyword>
<feature type="non-terminal residue" evidence="1">
    <location>
        <position position="61"/>
    </location>
</feature>